<dbReference type="Gene3D" id="3.10.100.10">
    <property type="entry name" value="Mannose-Binding Protein A, subunit A"/>
    <property type="match status" value="1"/>
</dbReference>
<reference evidence="2 3" key="1">
    <citation type="journal article" date="2016" name="PLoS ONE">
        <title>A First Insight into the Genome of the Filter-Feeder Mussel Mytilus galloprovincialis.</title>
        <authorList>
            <person name="Murgarella M."/>
            <person name="Puiu D."/>
            <person name="Novoa B."/>
            <person name="Figueras A."/>
            <person name="Posada D."/>
            <person name="Canchaya C."/>
        </authorList>
    </citation>
    <scope>NUCLEOTIDE SEQUENCE [LARGE SCALE GENOMIC DNA]</scope>
    <source>
        <tissue evidence="2">Muscle</tissue>
    </source>
</reference>
<name>A0A3L5TR02_MYTGA</name>
<dbReference type="CDD" id="cd00037">
    <property type="entry name" value="CLECT"/>
    <property type="match status" value="1"/>
</dbReference>
<evidence type="ECO:0000313" key="2">
    <source>
        <dbReference type="EMBL" id="OPL21567.1"/>
    </source>
</evidence>
<dbReference type="Pfam" id="PF00059">
    <property type="entry name" value="Lectin_C"/>
    <property type="match status" value="1"/>
</dbReference>
<feature type="non-terminal residue" evidence="2">
    <location>
        <position position="1"/>
    </location>
</feature>
<protein>
    <recommendedName>
        <fullName evidence="1">C-type lectin domain-containing protein</fullName>
    </recommendedName>
</protein>
<feature type="non-terminal residue" evidence="2">
    <location>
        <position position="112"/>
    </location>
</feature>
<dbReference type="SUPFAM" id="SSF56436">
    <property type="entry name" value="C-type lectin-like"/>
    <property type="match status" value="1"/>
</dbReference>
<dbReference type="PROSITE" id="PS50041">
    <property type="entry name" value="C_TYPE_LECTIN_2"/>
    <property type="match status" value="1"/>
</dbReference>
<dbReference type="Proteomes" id="UP000266721">
    <property type="component" value="Unassembled WGS sequence"/>
</dbReference>
<dbReference type="AlphaFoldDB" id="A0A3L5TR02"/>
<proteinExistence type="predicted"/>
<accession>A0A3L5TR02</accession>
<gene>
    <name evidence="2" type="ORF">AM593_03479</name>
</gene>
<dbReference type="InterPro" id="IPR016186">
    <property type="entry name" value="C-type_lectin-like/link_sf"/>
</dbReference>
<evidence type="ECO:0000259" key="1">
    <source>
        <dbReference type="PROSITE" id="PS50041"/>
    </source>
</evidence>
<dbReference type="EMBL" id="KV590432">
    <property type="protein sequence ID" value="OPL21567.1"/>
    <property type="molecule type" value="Genomic_DNA"/>
</dbReference>
<feature type="domain" description="C-type lectin" evidence="1">
    <location>
        <begin position="18"/>
        <end position="69"/>
    </location>
</feature>
<evidence type="ECO:0000313" key="3">
    <source>
        <dbReference type="Proteomes" id="UP000266721"/>
    </source>
</evidence>
<comment type="caution">
    <text evidence="2">The sequence shown here is derived from an EMBL/GenBank/DDBJ whole genome shotgun (WGS) entry which is preliminary data.</text>
</comment>
<organism evidence="2 3">
    <name type="scientific">Mytilus galloprovincialis</name>
    <name type="common">Mediterranean mussel</name>
    <dbReference type="NCBI Taxonomy" id="29158"/>
    <lineage>
        <taxon>Eukaryota</taxon>
        <taxon>Metazoa</taxon>
        <taxon>Spiralia</taxon>
        <taxon>Lophotrochozoa</taxon>
        <taxon>Mollusca</taxon>
        <taxon>Bivalvia</taxon>
        <taxon>Autobranchia</taxon>
        <taxon>Pteriomorphia</taxon>
        <taxon>Mytilida</taxon>
        <taxon>Mytiloidea</taxon>
        <taxon>Mytilidae</taxon>
        <taxon>Mytilinae</taxon>
        <taxon>Mytilus</taxon>
    </lineage>
</organism>
<keyword evidence="3" id="KW-1185">Reference proteome</keyword>
<sequence>LDCSAGYSLVGNAKNFRFWIGLESRNGINYEWQSKNTTESNRFDDWKEGNPNDIGVDTCAFMWSLEWYDTYRSQCKRNDEYFICESRYFFVLNLLNLIAKHKTQINNTQARI</sequence>
<dbReference type="InterPro" id="IPR001304">
    <property type="entry name" value="C-type_lectin-like"/>
</dbReference>
<dbReference type="InterPro" id="IPR016187">
    <property type="entry name" value="CTDL_fold"/>
</dbReference>